<dbReference type="InterPro" id="IPR044927">
    <property type="entry name" value="Endonuclea_NS_2"/>
</dbReference>
<organism evidence="3 4">
    <name type="scientific">Novosphingobium kalidii</name>
    <dbReference type="NCBI Taxonomy" id="3230299"/>
    <lineage>
        <taxon>Bacteria</taxon>
        <taxon>Pseudomonadati</taxon>
        <taxon>Pseudomonadota</taxon>
        <taxon>Alphaproteobacteria</taxon>
        <taxon>Sphingomonadales</taxon>
        <taxon>Sphingomonadaceae</taxon>
        <taxon>Novosphingobium</taxon>
    </lineage>
</organism>
<keyword evidence="3" id="KW-0255">Endonuclease</keyword>
<evidence type="ECO:0000256" key="1">
    <source>
        <dbReference type="SAM" id="MobiDB-lite"/>
    </source>
</evidence>
<keyword evidence="3" id="KW-0540">Nuclease</keyword>
<accession>A0ABV2D1U8</accession>
<evidence type="ECO:0000313" key="3">
    <source>
        <dbReference type="EMBL" id="MET1755815.1"/>
    </source>
</evidence>
<proteinExistence type="predicted"/>
<evidence type="ECO:0000313" key="4">
    <source>
        <dbReference type="Proteomes" id="UP001548713"/>
    </source>
</evidence>
<dbReference type="EMBL" id="JBEWLY010000014">
    <property type="protein sequence ID" value="MET1755815.1"/>
    <property type="molecule type" value="Genomic_DNA"/>
</dbReference>
<keyword evidence="3" id="KW-0378">Hydrolase</keyword>
<feature type="domain" description="Type VII secretion system protein EssD-like" evidence="2">
    <location>
        <begin position="277"/>
        <end position="395"/>
    </location>
</feature>
<protein>
    <submittedName>
        <fullName evidence="3">DNA/RNA non-specific endonuclease</fullName>
    </submittedName>
</protein>
<gene>
    <name evidence="3" type="ORF">ABVV53_10145</name>
</gene>
<dbReference type="Pfam" id="PF13930">
    <property type="entry name" value="Endonuclea_NS_2"/>
    <property type="match status" value="1"/>
</dbReference>
<keyword evidence="4" id="KW-1185">Reference proteome</keyword>
<feature type="region of interest" description="Disordered" evidence="1">
    <location>
        <begin position="1"/>
        <end position="28"/>
    </location>
</feature>
<reference evidence="3 4" key="1">
    <citation type="submission" date="2024-07" db="EMBL/GenBank/DDBJ databases">
        <title>Novosphingobium kalidii RD2P27.</title>
        <authorList>
            <person name="Sun J.-Q."/>
        </authorList>
    </citation>
    <scope>NUCLEOTIDE SEQUENCE [LARGE SCALE GENOMIC DNA]</scope>
    <source>
        <strain evidence="3 4">RD2P27</strain>
    </source>
</reference>
<sequence>MLSATDSTANNTVANASASSSASTAQQLATQYSGPGGYDMAGLASNLSQQQQSDPAGAAQTMAQLEGLMTPVERGQFAAAVDAVNDNSAMGQRTATNALAPTPAGPDPVQLGLDLGQMALDITGIVDPTPISDGSNAVISVGRSIGSLFSGDIGEAGGPLLNAGISAVAIVPALGDVAKAGKIGNWAQTVADSVSAIAHNPAARAALEPGLRTIKDAVDKIPQSAMDALPASARESIESMKRQLDDHFAPPSSSTATPRIADAAQAGVHTVKVGANSVEWTVDANGYPRHVEATLSDLQPAGTPRSSAETNAQDQVRERGIDGDDAGHVIGHRFLGDQGTRNMFPQQFNFNRGAYKTMENEWAAWIDHGGTVKAKVDLLGGTPERPEQVKVTYEVLNDVGKRVFRNTELFDNAAGQTFERVPTDRIANLLR</sequence>
<dbReference type="Proteomes" id="UP001548713">
    <property type="component" value="Unassembled WGS sequence"/>
</dbReference>
<dbReference type="CDD" id="cd20745">
    <property type="entry name" value="FIX_RhsA_AHH_HNH-like"/>
    <property type="match status" value="1"/>
</dbReference>
<dbReference type="RefSeq" id="WP_353984311.1">
    <property type="nucleotide sequence ID" value="NZ_JBEWLY010000014.1"/>
</dbReference>
<name>A0ABV2D1U8_9SPHN</name>
<comment type="caution">
    <text evidence="3">The sequence shown here is derived from an EMBL/GenBank/DDBJ whole genome shotgun (WGS) entry which is preliminary data.</text>
</comment>
<dbReference type="GO" id="GO:0004519">
    <property type="term" value="F:endonuclease activity"/>
    <property type="evidence" value="ECO:0007669"/>
    <property type="project" value="UniProtKB-KW"/>
</dbReference>
<evidence type="ECO:0000259" key="2">
    <source>
        <dbReference type="Pfam" id="PF13930"/>
    </source>
</evidence>